<evidence type="ECO:0000313" key="4">
    <source>
        <dbReference type="Proteomes" id="UP000254841"/>
    </source>
</evidence>
<proteinExistence type="predicted"/>
<dbReference type="EMBL" id="UGHV01000003">
    <property type="protein sequence ID" value="STP06453.1"/>
    <property type="molecule type" value="Genomic_DNA"/>
</dbReference>
<keyword evidence="1" id="KW-1133">Transmembrane helix</keyword>
<protein>
    <submittedName>
        <fullName evidence="3">Uncharacterized protein</fullName>
    </submittedName>
</protein>
<dbReference type="Proteomes" id="UP000254841">
    <property type="component" value="Unassembled WGS sequence"/>
</dbReference>
<dbReference type="AlphaFoldDB" id="A0A377JL01"/>
<dbReference type="EMBL" id="UGHV01000001">
    <property type="protein sequence ID" value="STO96224.1"/>
    <property type="molecule type" value="Genomic_DNA"/>
</dbReference>
<name>A0A377JL01_9HELI</name>
<keyword evidence="1" id="KW-0812">Transmembrane</keyword>
<dbReference type="RefSeq" id="WP_115010602.1">
    <property type="nucleotide sequence ID" value="NZ_UGHV01000001.1"/>
</dbReference>
<gene>
    <name evidence="2" type="ORF">NCTC12410_00033</name>
    <name evidence="3" type="ORF">NCTC12410_01992</name>
</gene>
<keyword evidence="1" id="KW-0472">Membrane</keyword>
<evidence type="ECO:0000313" key="2">
    <source>
        <dbReference type="EMBL" id="STO96224.1"/>
    </source>
</evidence>
<evidence type="ECO:0000313" key="3">
    <source>
        <dbReference type="EMBL" id="STP06453.1"/>
    </source>
</evidence>
<organism evidence="3 4">
    <name type="scientific">Helicobacter canis</name>
    <dbReference type="NCBI Taxonomy" id="29419"/>
    <lineage>
        <taxon>Bacteria</taxon>
        <taxon>Pseudomonadati</taxon>
        <taxon>Campylobacterota</taxon>
        <taxon>Epsilonproteobacteria</taxon>
        <taxon>Campylobacterales</taxon>
        <taxon>Helicobacteraceae</taxon>
        <taxon>Helicobacter</taxon>
    </lineage>
</organism>
<reference evidence="3 4" key="1">
    <citation type="submission" date="2018-06" db="EMBL/GenBank/DDBJ databases">
        <authorList>
            <consortium name="Pathogen Informatics"/>
            <person name="Doyle S."/>
        </authorList>
    </citation>
    <scope>NUCLEOTIDE SEQUENCE [LARGE SCALE GENOMIC DNA]</scope>
    <source>
        <strain evidence="3 4">NCTC12410</strain>
    </source>
</reference>
<feature type="transmembrane region" description="Helical" evidence="1">
    <location>
        <begin position="20"/>
        <end position="41"/>
    </location>
</feature>
<sequence length="134" mass="15593">MDKAKAEFTQDLDKRGGLSLGYKIFRAVFILLLVVSVAKNVELWLKYERLQESYIDSLARYTNWDRDYILEVMKNSMSSVKKDMRGGTGKIEITPYKERSLNKEYENINKEIEEDIKKKLDKIESLGLSSKGDE</sequence>
<evidence type="ECO:0000256" key="1">
    <source>
        <dbReference type="SAM" id="Phobius"/>
    </source>
</evidence>
<accession>A0A377JL01</accession>